<dbReference type="OrthoDB" id="5211809at2759"/>
<protein>
    <submittedName>
        <fullName evidence="1">Putative galactanbeta-galactosidase</fullName>
    </submittedName>
</protein>
<reference evidence="1 2" key="2">
    <citation type="submission" date="2015-05" db="EMBL/GenBank/DDBJ databases">
        <authorList>
            <person name="Morales-Cruz A."/>
            <person name="Amrine K.C."/>
            <person name="Cantu D."/>
        </authorList>
    </citation>
    <scope>NUCLEOTIDE SEQUENCE [LARGE SCALE GENOMIC DNA]</scope>
    <source>
        <strain evidence="1">DA912</strain>
    </source>
</reference>
<organism evidence="1 2">
    <name type="scientific">Diaporthe ampelina</name>
    <dbReference type="NCBI Taxonomy" id="1214573"/>
    <lineage>
        <taxon>Eukaryota</taxon>
        <taxon>Fungi</taxon>
        <taxon>Dikarya</taxon>
        <taxon>Ascomycota</taxon>
        <taxon>Pezizomycotina</taxon>
        <taxon>Sordariomycetes</taxon>
        <taxon>Sordariomycetidae</taxon>
        <taxon>Diaporthales</taxon>
        <taxon>Diaporthaceae</taxon>
        <taxon>Diaporthe</taxon>
    </lineage>
</organism>
<accession>A0A0G2HY53</accession>
<gene>
    <name evidence="1" type="ORF">UCDDA912_g00327</name>
</gene>
<name>A0A0G2HY53_9PEZI</name>
<comment type="caution">
    <text evidence="1">The sequence shown here is derived from an EMBL/GenBank/DDBJ whole genome shotgun (WGS) entry which is preliminary data.</text>
</comment>
<dbReference type="EMBL" id="LCUC01000014">
    <property type="protein sequence ID" value="KKY39623.1"/>
    <property type="molecule type" value="Genomic_DNA"/>
</dbReference>
<keyword evidence="2" id="KW-1185">Reference proteome</keyword>
<dbReference type="STRING" id="1214573.A0A0G2HY53"/>
<reference evidence="1 2" key="1">
    <citation type="submission" date="2015-05" db="EMBL/GenBank/DDBJ databases">
        <title>Distinctive expansion of gene families associated with plant cell wall degradation and secondary metabolism in the genomes of grapevine trunk pathogens.</title>
        <authorList>
            <person name="Lawrence D.P."/>
            <person name="Travadon R."/>
            <person name="Rolshausen P.E."/>
            <person name="Baumgartner K."/>
        </authorList>
    </citation>
    <scope>NUCLEOTIDE SEQUENCE [LARGE SCALE GENOMIC DNA]</scope>
    <source>
        <strain evidence="1">DA912</strain>
    </source>
</reference>
<dbReference type="Proteomes" id="UP000034680">
    <property type="component" value="Unassembled WGS sequence"/>
</dbReference>
<evidence type="ECO:0000313" key="1">
    <source>
        <dbReference type="EMBL" id="KKY39623.1"/>
    </source>
</evidence>
<evidence type="ECO:0000313" key="2">
    <source>
        <dbReference type="Proteomes" id="UP000034680"/>
    </source>
</evidence>
<proteinExistence type="predicted"/>
<sequence length="106" mass="11627">MVRVYTQLAKVHFPPSNYSYSDTGIFLHDDRAWYLLTSADHNVVQINRINSDGAVGGRVTSFAEGARANPNKVLWATSLSGTWSGGTYVAPAAENTLPVWVPLDHH</sequence>
<dbReference type="AlphaFoldDB" id="A0A0G2HY53"/>